<feature type="region of interest" description="Disordered" evidence="1">
    <location>
        <begin position="853"/>
        <end position="1028"/>
    </location>
</feature>
<feature type="compositionally biased region" description="Polar residues" evidence="1">
    <location>
        <begin position="1086"/>
        <end position="1097"/>
    </location>
</feature>
<feature type="compositionally biased region" description="Polar residues" evidence="1">
    <location>
        <begin position="1262"/>
        <end position="1290"/>
    </location>
</feature>
<comment type="caution">
    <text evidence="3">The sequence shown here is derived from an EMBL/GenBank/DDBJ whole genome shotgun (WGS) entry which is preliminary data.</text>
</comment>
<dbReference type="SMART" id="SM00233">
    <property type="entry name" value="PH"/>
    <property type="match status" value="1"/>
</dbReference>
<feature type="region of interest" description="Disordered" evidence="1">
    <location>
        <begin position="478"/>
        <end position="603"/>
    </location>
</feature>
<feature type="compositionally biased region" description="Basic and acidic residues" evidence="1">
    <location>
        <begin position="683"/>
        <end position="701"/>
    </location>
</feature>
<dbReference type="SUPFAM" id="SSF50729">
    <property type="entry name" value="PH domain-like"/>
    <property type="match status" value="1"/>
</dbReference>
<accession>A0AAI8Z1I8</accession>
<feature type="region of interest" description="Disordered" evidence="1">
    <location>
        <begin position="1251"/>
        <end position="1296"/>
    </location>
</feature>
<feature type="compositionally biased region" description="Low complexity" evidence="1">
    <location>
        <begin position="63"/>
        <end position="72"/>
    </location>
</feature>
<dbReference type="InterPro" id="IPR011993">
    <property type="entry name" value="PH-like_dom_sf"/>
</dbReference>
<feature type="domain" description="PH" evidence="2">
    <location>
        <begin position="118"/>
        <end position="236"/>
    </location>
</feature>
<feature type="region of interest" description="Disordered" evidence="1">
    <location>
        <begin position="1"/>
        <end position="88"/>
    </location>
</feature>
<keyword evidence="4" id="KW-1185">Reference proteome</keyword>
<evidence type="ECO:0000313" key="4">
    <source>
        <dbReference type="Proteomes" id="UP001296104"/>
    </source>
</evidence>
<protein>
    <recommendedName>
        <fullName evidence="2">PH domain-containing protein</fullName>
    </recommendedName>
</protein>
<feature type="compositionally biased region" description="Polar residues" evidence="1">
    <location>
        <begin position="1051"/>
        <end position="1075"/>
    </location>
</feature>
<feature type="compositionally biased region" description="Polar residues" evidence="1">
    <location>
        <begin position="521"/>
        <end position="537"/>
    </location>
</feature>
<name>A0AAI8Z1I8_9PEZI</name>
<feature type="compositionally biased region" description="Polar residues" evidence="1">
    <location>
        <begin position="925"/>
        <end position="943"/>
    </location>
</feature>
<feature type="region of interest" description="Disordered" evidence="1">
    <location>
        <begin position="1042"/>
        <end position="1109"/>
    </location>
</feature>
<feature type="region of interest" description="Disordered" evidence="1">
    <location>
        <begin position="683"/>
        <end position="841"/>
    </location>
</feature>
<feature type="compositionally biased region" description="Basic and acidic residues" evidence="1">
    <location>
        <begin position="874"/>
        <end position="887"/>
    </location>
</feature>
<feature type="compositionally biased region" description="Low complexity" evidence="1">
    <location>
        <begin position="1251"/>
        <end position="1261"/>
    </location>
</feature>
<feature type="compositionally biased region" description="Basic and acidic residues" evidence="1">
    <location>
        <begin position="948"/>
        <end position="961"/>
    </location>
</feature>
<gene>
    <name evidence="3" type="ORF">LECACI_7A005937</name>
</gene>
<feature type="compositionally biased region" description="Polar residues" evidence="1">
    <location>
        <begin position="9"/>
        <end position="33"/>
    </location>
</feature>
<dbReference type="Gene3D" id="2.30.29.30">
    <property type="entry name" value="Pleckstrin-homology domain (PH domain)/Phosphotyrosine-binding domain (PTB)"/>
    <property type="match status" value="1"/>
</dbReference>
<organism evidence="3 4">
    <name type="scientific">Lecanosticta acicola</name>
    <dbReference type="NCBI Taxonomy" id="111012"/>
    <lineage>
        <taxon>Eukaryota</taxon>
        <taxon>Fungi</taxon>
        <taxon>Dikarya</taxon>
        <taxon>Ascomycota</taxon>
        <taxon>Pezizomycotina</taxon>
        <taxon>Dothideomycetes</taxon>
        <taxon>Dothideomycetidae</taxon>
        <taxon>Mycosphaerellales</taxon>
        <taxon>Mycosphaerellaceae</taxon>
        <taxon>Lecanosticta</taxon>
    </lineage>
</organism>
<evidence type="ECO:0000313" key="3">
    <source>
        <dbReference type="EMBL" id="CAK4030779.1"/>
    </source>
</evidence>
<feature type="compositionally biased region" description="Polar residues" evidence="1">
    <location>
        <begin position="1001"/>
        <end position="1016"/>
    </location>
</feature>
<dbReference type="Proteomes" id="UP001296104">
    <property type="component" value="Unassembled WGS sequence"/>
</dbReference>
<dbReference type="InterPro" id="IPR001849">
    <property type="entry name" value="PH_domain"/>
</dbReference>
<feature type="compositionally biased region" description="Basic and acidic residues" evidence="1">
    <location>
        <begin position="568"/>
        <end position="589"/>
    </location>
</feature>
<evidence type="ECO:0000259" key="2">
    <source>
        <dbReference type="PROSITE" id="PS50003"/>
    </source>
</evidence>
<dbReference type="EMBL" id="CAVMBE010000040">
    <property type="protein sequence ID" value="CAK4030779.1"/>
    <property type="molecule type" value="Genomic_DNA"/>
</dbReference>
<reference evidence="3" key="1">
    <citation type="submission" date="2023-11" db="EMBL/GenBank/DDBJ databases">
        <authorList>
            <person name="Alioto T."/>
            <person name="Alioto T."/>
            <person name="Gomez Garrido J."/>
        </authorList>
    </citation>
    <scope>NUCLEOTIDE SEQUENCE</scope>
</reference>
<sequence>MPRRRVLSFMSQWGGNSSPRSHTPEPTLNNENTVPPKKNPPLNVDTVSPSVLQKKLDANAPQSPRSPTTPSRARADSRANTRPNSMIQTYQPPQVEVAQDTPPELQPIFSFLNSHSNKLYNEGYFLKLHDLDTRGRPSADRVWTESFAQLVGTVLSLWDAAALDQAGEDGEVVPTFINLSDASIRMIESLPMNGAAGGSLQNVLSVSTAANNRYLLHFNSLNSLTQWTAAIRLAIYEHSTLQEAYTGSLIAGKGKYLNNIKAIMDRSKFVHDDWARVRFGAGTPWKRCWCVIAPPDEKEYQKAQKTSKKTSTYSRAQPPKGEIRFYDTRKVTKKTKAIATIKDAFAAYAIYPQSKPLIDQSTLVKLEGIVTIHGEKEKDDATTEGFVFVMPEVHAAVSGFEMMLRWLFPVYDTFALYGRPNRLIADTLDQRGLMFAMPSNRRYGYLDTLDVSGLIHTEGSHDWSERQWRKEMKKLTSTRMMNQVDGSPRNSRQISQRRNRLSRSSLPPGRHGAVTFEDSGIHSSPGSRSASPVQAQTPDRFALPKRTDSAPPEAMMGSSHKRSVSEALDYRRYRTETPSRLSHEQSRGVDDDEPPAPPRHAGALGAALRAPHNTDSPIDADPAYETLAQGAVSPNLMPPEPVTSPPAMQHNPNSRPPNQPYQAPELRRAHSNVDASTLYQMREAAHPPKDDDGSEPPHSRDGSALPYRNQLSVPNDAAQAYVDAPEYSNGNGRARDLRPRLSTIPGSPYAGTDGEYFESPQQAQMPPLDGVMNQGNGSRPELAQLNSSGSVTRKPVPKQQPQDSTEAEQSSSRREQASQVRAMDPANPDSPVSRQGSLYDAVVDQDALERILNEGDRASSLATSATPDYASVESDPKPTKQPKEWVRPGKMKTVGDPDMQPTDSRHDTYSRDLAERDAEVPTINFGPTFTYKPNNRPGTSGTITPGDMEQRSRSRSADRLRQSPGPRLSEYFPAPSPGENNRQSYFGGRATPTGIEGAESPGTNRHSVAWTPSGNAPGTPGTAHQKRMTLTPEEWVQYRAAMSGNPRGGSPVQNFAHQRHMSLSNVQQMRKSLSRTPPPFARSPSGDWSQQLQNRTPPSRPNSRGAGAFLNSYSGGGLINSSSATTLSAQEQMHVARATGTPLINMATGGKDKQAPPQAGLLGAISAREQEKSASRQGARSHAVQQAIVARQQQQIQAEREAQAQVQWEMQQRAQQQMQDQQLAYQQAMMNQQQQMQMQMAAMSYQQQQQMQPAQAQSQQQFDNRQSMYGQQRPQSTQFPSGYNVNASTPQVGGYGGQYVQQQQQAYGGANYYNMQQQGQPQSQWQQARR</sequence>
<feature type="region of interest" description="Disordered" evidence="1">
    <location>
        <begin position="632"/>
        <end position="670"/>
    </location>
</feature>
<feature type="compositionally biased region" description="Basic and acidic residues" evidence="1">
    <location>
        <begin position="903"/>
        <end position="919"/>
    </location>
</feature>
<dbReference type="InterPro" id="IPR058155">
    <property type="entry name" value="Skg3/CAF120-like_PH"/>
</dbReference>
<dbReference type="PROSITE" id="PS50003">
    <property type="entry name" value="PH_DOMAIN"/>
    <property type="match status" value="1"/>
</dbReference>
<dbReference type="Pfam" id="PF25381">
    <property type="entry name" value="PH_26"/>
    <property type="match status" value="1"/>
</dbReference>
<dbReference type="FunFam" id="2.30.29.30:FF:000203">
    <property type="entry name" value="PH domain-containing protein"/>
    <property type="match status" value="1"/>
</dbReference>
<evidence type="ECO:0000256" key="1">
    <source>
        <dbReference type="SAM" id="MobiDB-lite"/>
    </source>
</evidence>
<proteinExistence type="predicted"/>